<organism evidence="1 2">
    <name type="scientific">Vibrio phage pTD1</name>
    <dbReference type="NCBI Taxonomy" id="1938577"/>
    <lineage>
        <taxon>Viruses</taxon>
        <taxon>Duplodnaviria</taxon>
        <taxon>Heunggongvirae</taxon>
        <taxon>Uroviricota</taxon>
        <taxon>Caudoviricetes</taxon>
        <taxon>Chimalliviridae</taxon>
        <taxon>Gorgonvirinae</taxon>
        <taxon>Tidunavirus</taxon>
        <taxon>Tidunavirus pTD1</taxon>
    </lineage>
</organism>
<keyword evidence="2" id="KW-1185">Reference proteome</keyword>
<dbReference type="RefSeq" id="YP_009599289.1">
    <property type="nucleotide sequence ID" value="NC_041916.1"/>
</dbReference>
<dbReference type="OrthoDB" id="16683at10239"/>
<name>A0A1Q2U2M5_9CAUD</name>
<reference evidence="1 2" key="1">
    <citation type="submission" date="2017-01" db="EMBL/GenBank/DDBJ databases">
        <title>Complete Genome Sequence of Vibrio Parahaemolyticus Bacteriophage pTD1.</title>
        <authorList>
            <person name="Midorikawa Y."/>
            <person name="Sano M."/>
        </authorList>
    </citation>
    <scope>NUCLEOTIDE SEQUENCE [LARGE SCALE GENOMIC DNA]</scope>
    <source>
        <strain evidence="1">PTD1</strain>
    </source>
</reference>
<proteinExistence type="predicted"/>
<evidence type="ECO:0000313" key="2">
    <source>
        <dbReference type="Proteomes" id="UP000221243"/>
    </source>
</evidence>
<accession>A0A1Q2U2M5</accession>
<dbReference type="EMBL" id="AP017972">
    <property type="protein sequence ID" value="BAW98211.1"/>
    <property type="molecule type" value="Genomic_DNA"/>
</dbReference>
<protein>
    <submittedName>
        <fullName evidence="1">Uncharacterized protein</fullName>
    </submittedName>
</protein>
<dbReference type="KEGG" id="vg:40075018"/>
<sequence length="206" mass="23660">MLIKKINTIEDLPKDLENYRRGVITSRAEDDRINLVITMIAGWEKPYFHLVNKVAHNPEEALVHIEAIKRDYPNAEVYGNFTPEVVAFLREHKLYTNLLPCNLFHSFKTLKLIRVDDVEDIEFQEHVKVGTVFKKEDTLTYQCANDKPEDAPTGILVSLGKIETINELTNVLTLIKVYEKTANVYIECGNGLSKLMTEKGIQHIVY</sequence>
<dbReference type="GeneID" id="40075018"/>
<dbReference type="Proteomes" id="UP000221243">
    <property type="component" value="Segment"/>
</dbReference>
<evidence type="ECO:0000313" key="1">
    <source>
        <dbReference type="EMBL" id="BAW98211.1"/>
    </source>
</evidence>